<sequence>MCFSTKNHQSSISQNQLWRNSVAAAYALPGMGIISPLCSYTAGHLAFQICQQMKAMW</sequence>
<protein>
    <submittedName>
        <fullName evidence="1">Uncharacterized protein</fullName>
    </submittedName>
</protein>
<evidence type="ECO:0000313" key="1">
    <source>
        <dbReference type="EMBL" id="PRQ32230.1"/>
    </source>
</evidence>
<evidence type="ECO:0000313" key="2">
    <source>
        <dbReference type="Proteomes" id="UP000238479"/>
    </source>
</evidence>
<reference evidence="1 2" key="1">
    <citation type="journal article" date="2018" name="Nat. Genet.">
        <title>The Rosa genome provides new insights in the design of modern roses.</title>
        <authorList>
            <person name="Bendahmane M."/>
        </authorList>
    </citation>
    <scope>NUCLEOTIDE SEQUENCE [LARGE SCALE GENOMIC DNA]</scope>
    <source>
        <strain evidence="2">cv. Old Blush</strain>
    </source>
</reference>
<dbReference type="AlphaFoldDB" id="A0A2P6QDH4"/>
<dbReference type="Proteomes" id="UP000238479">
    <property type="component" value="Chromosome 5"/>
</dbReference>
<dbReference type="EMBL" id="PDCK01000043">
    <property type="protein sequence ID" value="PRQ32230.1"/>
    <property type="molecule type" value="Genomic_DNA"/>
</dbReference>
<dbReference type="Gramene" id="PRQ32230">
    <property type="protein sequence ID" value="PRQ32230"/>
    <property type="gene ID" value="RchiOBHm_Chr5g0044081"/>
</dbReference>
<proteinExistence type="predicted"/>
<comment type="caution">
    <text evidence="1">The sequence shown here is derived from an EMBL/GenBank/DDBJ whole genome shotgun (WGS) entry which is preliminary data.</text>
</comment>
<accession>A0A2P6QDH4</accession>
<gene>
    <name evidence="1" type="ORF">RchiOBHm_Chr5g0044081</name>
</gene>
<keyword evidence="2" id="KW-1185">Reference proteome</keyword>
<organism evidence="1 2">
    <name type="scientific">Rosa chinensis</name>
    <name type="common">China rose</name>
    <dbReference type="NCBI Taxonomy" id="74649"/>
    <lineage>
        <taxon>Eukaryota</taxon>
        <taxon>Viridiplantae</taxon>
        <taxon>Streptophyta</taxon>
        <taxon>Embryophyta</taxon>
        <taxon>Tracheophyta</taxon>
        <taxon>Spermatophyta</taxon>
        <taxon>Magnoliopsida</taxon>
        <taxon>eudicotyledons</taxon>
        <taxon>Gunneridae</taxon>
        <taxon>Pentapetalae</taxon>
        <taxon>rosids</taxon>
        <taxon>fabids</taxon>
        <taxon>Rosales</taxon>
        <taxon>Rosaceae</taxon>
        <taxon>Rosoideae</taxon>
        <taxon>Rosoideae incertae sedis</taxon>
        <taxon>Rosa</taxon>
    </lineage>
</organism>
<name>A0A2P6QDH4_ROSCH</name>